<sequence length="72" mass="8130">MYANDRQGFLMDISKVFTEAKIDVKSMNVRTSKKGTATIDMGFIVNGREELHAIIEKLRQLQGVLDIERTTG</sequence>
<evidence type="ECO:0000313" key="2">
    <source>
        <dbReference type="EMBL" id="EDK23524.1"/>
    </source>
</evidence>
<dbReference type="Gene3D" id="3.30.70.260">
    <property type="match status" value="1"/>
</dbReference>
<reference evidence="2 3" key="2">
    <citation type="submission" date="2007-04" db="EMBL/GenBank/DDBJ databases">
        <title>Draft genome sequence of Ruminococcus torques (ATCC 27756).</title>
        <authorList>
            <person name="Sudarsanam P."/>
            <person name="Ley R."/>
            <person name="Guruge J."/>
            <person name="Turnbaugh P.J."/>
            <person name="Mahowald M."/>
            <person name="Liep D."/>
            <person name="Gordon J."/>
        </authorList>
    </citation>
    <scope>NUCLEOTIDE SEQUENCE [LARGE SCALE GENOMIC DNA]</scope>
    <source>
        <strain evidence="2 3">ATCC 27756</strain>
    </source>
</reference>
<dbReference type="InterPro" id="IPR002912">
    <property type="entry name" value="ACT_dom"/>
</dbReference>
<dbReference type="AlphaFoldDB" id="A5KQ32"/>
<gene>
    <name evidence="2" type="ORF">RUMTOR_02369</name>
</gene>
<proteinExistence type="predicted"/>
<name>A5KQ32_9FIRM</name>
<reference evidence="2 3" key="1">
    <citation type="submission" date="2007-03" db="EMBL/GenBank/DDBJ databases">
        <authorList>
            <person name="Fulton L."/>
            <person name="Clifton S."/>
            <person name="Fulton B."/>
            <person name="Xu J."/>
            <person name="Minx P."/>
            <person name="Pepin K.H."/>
            <person name="Johnson M."/>
            <person name="Thiruvilangam P."/>
            <person name="Bhonagiri V."/>
            <person name="Nash W.E."/>
            <person name="Mardis E.R."/>
            <person name="Wilson R.K."/>
        </authorList>
    </citation>
    <scope>NUCLEOTIDE SEQUENCE [LARGE SCALE GENOMIC DNA]</scope>
    <source>
        <strain evidence="2 3">ATCC 27756</strain>
    </source>
</reference>
<dbReference type="CDD" id="cd04876">
    <property type="entry name" value="ACT_RelA-SpoT"/>
    <property type="match status" value="1"/>
</dbReference>
<dbReference type="Pfam" id="PF13291">
    <property type="entry name" value="ACT_4"/>
    <property type="match status" value="1"/>
</dbReference>
<evidence type="ECO:0000259" key="1">
    <source>
        <dbReference type="PROSITE" id="PS51671"/>
    </source>
</evidence>
<feature type="domain" description="ACT" evidence="1">
    <location>
        <begin position="1"/>
        <end position="72"/>
    </location>
</feature>
<dbReference type="Proteomes" id="UP000003577">
    <property type="component" value="Unassembled WGS sequence"/>
</dbReference>
<dbReference type="PaxDb" id="411460-RUMTOR_02369"/>
<protein>
    <submittedName>
        <fullName evidence="2">ACT domain protein</fullName>
    </submittedName>
</protein>
<dbReference type="SUPFAM" id="SSF55021">
    <property type="entry name" value="ACT-like"/>
    <property type="match status" value="1"/>
</dbReference>
<dbReference type="HOGENOM" id="CLU_2719896_0_0_9"/>
<dbReference type="EMBL" id="AAVP02000014">
    <property type="protein sequence ID" value="EDK23524.1"/>
    <property type="molecule type" value="Genomic_DNA"/>
</dbReference>
<organism evidence="2 3">
    <name type="scientific">[Ruminococcus] torques ATCC 27756</name>
    <dbReference type="NCBI Taxonomy" id="411460"/>
    <lineage>
        <taxon>Bacteria</taxon>
        <taxon>Bacillati</taxon>
        <taxon>Bacillota</taxon>
        <taxon>Clostridia</taxon>
        <taxon>Lachnospirales</taxon>
        <taxon>Lachnospiraceae</taxon>
        <taxon>Mediterraneibacter</taxon>
    </lineage>
</organism>
<comment type="caution">
    <text evidence="2">The sequence shown here is derived from an EMBL/GenBank/DDBJ whole genome shotgun (WGS) entry which is preliminary data.</text>
</comment>
<accession>A5KQ32</accession>
<dbReference type="PROSITE" id="PS51671">
    <property type="entry name" value="ACT"/>
    <property type="match status" value="1"/>
</dbReference>
<evidence type="ECO:0000313" key="3">
    <source>
        <dbReference type="Proteomes" id="UP000003577"/>
    </source>
</evidence>
<dbReference type="InterPro" id="IPR045865">
    <property type="entry name" value="ACT-like_dom_sf"/>
</dbReference>